<reference evidence="1 2" key="1">
    <citation type="submission" date="2018-11" db="EMBL/GenBank/DDBJ databases">
        <authorList>
            <consortium name="Pathogen Informatics"/>
        </authorList>
    </citation>
    <scope>NUCLEOTIDE SEQUENCE [LARGE SCALE GENOMIC DNA]</scope>
    <source>
        <strain evidence="1 2">Zambia</strain>
    </source>
</reference>
<dbReference type="Proteomes" id="UP000277204">
    <property type="component" value="Unassembled WGS sequence"/>
</dbReference>
<evidence type="ECO:0000313" key="1">
    <source>
        <dbReference type="EMBL" id="VDO65849.1"/>
    </source>
</evidence>
<dbReference type="AlphaFoldDB" id="A0A183LNK3"/>
<accession>A0A183LNK3</accession>
<name>A0A183LNK3_9TREM</name>
<dbReference type="EMBL" id="UZAI01001850">
    <property type="protein sequence ID" value="VDO65849.1"/>
    <property type="molecule type" value="Genomic_DNA"/>
</dbReference>
<sequence length="188" mass="22160">MQKSGRTDQIAEKMRNQKRLDSGKMLLYSGPGEENAPNTHGVSLMLSKEALNALIGLNKFITTYSNVRLSFLITWCIFSINFVNINAYQSDNLLRNHWLNNIQDDDLRQAIEQENITEEQLRDPHQFDRLLKRLIFLSPKHLRRFMKLLREWNNLSQRIRIYPNFEFCLVCFAVNTEVTLLILFGRKL</sequence>
<organism evidence="1 2">
    <name type="scientific">Schistosoma margrebowiei</name>
    <dbReference type="NCBI Taxonomy" id="48269"/>
    <lineage>
        <taxon>Eukaryota</taxon>
        <taxon>Metazoa</taxon>
        <taxon>Spiralia</taxon>
        <taxon>Lophotrochozoa</taxon>
        <taxon>Platyhelminthes</taxon>
        <taxon>Trematoda</taxon>
        <taxon>Digenea</taxon>
        <taxon>Strigeidida</taxon>
        <taxon>Schistosomatoidea</taxon>
        <taxon>Schistosomatidae</taxon>
        <taxon>Schistosoma</taxon>
    </lineage>
</organism>
<protein>
    <submittedName>
        <fullName evidence="1">Uncharacterized protein</fullName>
    </submittedName>
</protein>
<gene>
    <name evidence="1" type="ORF">SMRZ_LOCUS5378</name>
</gene>
<evidence type="ECO:0000313" key="2">
    <source>
        <dbReference type="Proteomes" id="UP000277204"/>
    </source>
</evidence>
<keyword evidence="2" id="KW-1185">Reference proteome</keyword>
<proteinExistence type="predicted"/>